<accession>A0A930YHK5</accession>
<dbReference type="AlphaFoldDB" id="A0A930YHK5"/>
<dbReference type="InterPro" id="IPR026898">
    <property type="entry name" value="PrsW"/>
</dbReference>
<dbReference type="PANTHER" id="PTHR36844">
    <property type="entry name" value="PROTEASE PRSW"/>
    <property type="match status" value="1"/>
</dbReference>
<comment type="caution">
    <text evidence="2">The sequence shown here is derived from an EMBL/GenBank/DDBJ whole genome shotgun (WGS) entry which is preliminary data.</text>
</comment>
<organism evidence="2 3">
    <name type="scientific">Nocardioides agariphilus</name>
    <dbReference type="NCBI Taxonomy" id="433664"/>
    <lineage>
        <taxon>Bacteria</taxon>
        <taxon>Bacillati</taxon>
        <taxon>Actinomycetota</taxon>
        <taxon>Actinomycetes</taxon>
        <taxon>Propionibacteriales</taxon>
        <taxon>Nocardioidaceae</taxon>
        <taxon>Nocardioides</taxon>
    </lineage>
</organism>
<evidence type="ECO:0000313" key="3">
    <source>
        <dbReference type="Proteomes" id="UP000660668"/>
    </source>
</evidence>
<feature type="transmembrane region" description="Helical" evidence="1">
    <location>
        <begin position="45"/>
        <end position="67"/>
    </location>
</feature>
<proteinExistence type="predicted"/>
<feature type="transmembrane region" description="Helical" evidence="1">
    <location>
        <begin position="187"/>
        <end position="215"/>
    </location>
</feature>
<feature type="transmembrane region" description="Helical" evidence="1">
    <location>
        <begin position="146"/>
        <end position="167"/>
    </location>
</feature>
<keyword evidence="3" id="KW-1185">Reference proteome</keyword>
<feature type="transmembrane region" description="Helical" evidence="1">
    <location>
        <begin position="222"/>
        <end position="239"/>
    </location>
</feature>
<evidence type="ECO:0000256" key="1">
    <source>
        <dbReference type="SAM" id="Phobius"/>
    </source>
</evidence>
<reference evidence="2" key="1">
    <citation type="submission" date="2020-11" db="EMBL/GenBank/DDBJ databases">
        <title>Nocardioides cynanchi sp. nov., isolated from soil of rhizosphere of Cynanchum wilfordii.</title>
        <authorList>
            <person name="Lee J.-S."/>
            <person name="Suh M.K."/>
            <person name="Kim J.-S."/>
        </authorList>
    </citation>
    <scope>NUCLEOTIDE SEQUENCE</scope>
    <source>
        <strain evidence="2">KCTC 19276</strain>
    </source>
</reference>
<dbReference type="Proteomes" id="UP000660668">
    <property type="component" value="Unassembled WGS sequence"/>
</dbReference>
<feature type="transmembrane region" description="Helical" evidence="1">
    <location>
        <begin position="15"/>
        <end position="39"/>
    </location>
</feature>
<keyword evidence="2" id="KW-0482">Metalloprotease</keyword>
<name>A0A930YHK5_9ACTN</name>
<dbReference type="Pfam" id="PF13367">
    <property type="entry name" value="PrsW-protease"/>
    <property type="match status" value="1"/>
</dbReference>
<dbReference type="RefSeq" id="WP_194695238.1">
    <property type="nucleotide sequence ID" value="NZ_JADKPO010000004.1"/>
</dbReference>
<feature type="transmembrane region" description="Helical" evidence="1">
    <location>
        <begin position="79"/>
        <end position="106"/>
    </location>
</feature>
<gene>
    <name evidence="2" type="ORF">ISU10_04885</name>
</gene>
<keyword evidence="1" id="KW-0472">Membrane</keyword>
<keyword evidence="2" id="KW-0645">Protease</keyword>
<dbReference type="GO" id="GO:0008237">
    <property type="term" value="F:metallopeptidase activity"/>
    <property type="evidence" value="ECO:0007669"/>
    <property type="project" value="UniProtKB-KW"/>
</dbReference>
<feature type="transmembrane region" description="Helical" evidence="1">
    <location>
        <begin position="112"/>
        <end position="134"/>
    </location>
</feature>
<keyword evidence="2" id="KW-0378">Hydrolase</keyword>
<keyword evidence="1" id="KW-1133">Transmembrane helix</keyword>
<dbReference type="EMBL" id="JADKPO010000004">
    <property type="protein sequence ID" value="MBF4767098.1"/>
    <property type="molecule type" value="Genomic_DNA"/>
</dbReference>
<evidence type="ECO:0000313" key="2">
    <source>
        <dbReference type="EMBL" id="MBF4767098.1"/>
    </source>
</evidence>
<protein>
    <submittedName>
        <fullName evidence="2">PrsW family intramembrane metalloprotease</fullName>
    </submittedName>
</protein>
<sequence>MGGARPQTSGKRRDTIAFTVVVTVLVVIGAAGMLLVLALSGAPRTMLLATVLATVPVGPLVACYLWLDRYEPEPRRLLAAGLLWGGFVATAVAIVLQGIGGLFVGINDDTSLAVVAPVTEEATKGFFLLLLLWWRRAELDGVLDGIVYAGMVGIGFAFVENILYLAASYNGTDGMGPGGTSALTATFVIRCLFSPFAHPLFTAFTGIGVGLAVASRSRVRRFVLPLVGYAFAVAAHGVWNGSTLYGGRNFFVVYLVLMAPAFLAAAGFAIWARRSEARMLTAALGDAAARGLIPATDIGWVVDLGARRQSRQYARRVGGERALDAMRAYQQSVVELGFLHHRFLRGTPPPDFAARGQEYVARIAQVRPFISFPGQVVPPQVSPR</sequence>
<keyword evidence="1" id="KW-0812">Transmembrane</keyword>
<dbReference type="PANTHER" id="PTHR36844:SF1">
    <property type="entry name" value="PROTEASE PRSW"/>
    <property type="match status" value="1"/>
</dbReference>
<feature type="transmembrane region" description="Helical" evidence="1">
    <location>
        <begin position="251"/>
        <end position="272"/>
    </location>
</feature>